<evidence type="ECO:0000259" key="1">
    <source>
        <dbReference type="PROSITE" id="PS50011"/>
    </source>
</evidence>
<dbReference type="RefSeq" id="XP_007769659.1">
    <property type="nucleotide sequence ID" value="XM_007771469.1"/>
</dbReference>
<dbReference type="InterPro" id="IPR008271">
    <property type="entry name" value="Ser/Thr_kinase_AS"/>
</dbReference>
<keyword evidence="2" id="KW-0418">Kinase</keyword>
<evidence type="ECO:0000313" key="2">
    <source>
        <dbReference type="EMBL" id="EIW80806.1"/>
    </source>
</evidence>
<dbReference type="SUPFAM" id="SSF56112">
    <property type="entry name" value="Protein kinase-like (PK-like)"/>
    <property type="match status" value="1"/>
</dbReference>
<dbReference type="SMART" id="SM00220">
    <property type="entry name" value="S_TKc"/>
    <property type="match status" value="1"/>
</dbReference>
<dbReference type="GeneID" id="19199919"/>
<proteinExistence type="predicted"/>
<dbReference type="GO" id="GO:0004674">
    <property type="term" value="F:protein serine/threonine kinase activity"/>
    <property type="evidence" value="ECO:0007669"/>
    <property type="project" value="TreeGrafter"/>
</dbReference>
<dbReference type="InterPro" id="IPR051681">
    <property type="entry name" value="Ser/Thr_Kinases-Pseudokinases"/>
</dbReference>
<dbReference type="OMA" id="MFLENNY"/>
<dbReference type="KEGG" id="cput:CONPUDRAFT_125690"/>
<feature type="domain" description="Protein kinase" evidence="1">
    <location>
        <begin position="1"/>
        <end position="174"/>
    </location>
</feature>
<gene>
    <name evidence="2" type="ORF">CONPUDRAFT_125690</name>
</gene>
<dbReference type="EMBL" id="JH711579">
    <property type="protein sequence ID" value="EIW80806.1"/>
    <property type="molecule type" value="Genomic_DNA"/>
</dbReference>
<dbReference type="OrthoDB" id="346907at2759"/>
<dbReference type="InterPro" id="IPR001245">
    <property type="entry name" value="Ser-Thr/Tyr_kinase_cat_dom"/>
</dbReference>
<dbReference type="AlphaFoldDB" id="A0A5M3MP55"/>
<dbReference type="Proteomes" id="UP000053558">
    <property type="component" value="Unassembled WGS sequence"/>
</dbReference>
<dbReference type="PROSITE" id="PS50011">
    <property type="entry name" value="PROTEIN_KINASE_DOM"/>
    <property type="match status" value="1"/>
</dbReference>
<dbReference type="InterPro" id="IPR011009">
    <property type="entry name" value="Kinase-like_dom_sf"/>
</dbReference>
<evidence type="ECO:0000313" key="3">
    <source>
        <dbReference type="Proteomes" id="UP000053558"/>
    </source>
</evidence>
<keyword evidence="3" id="KW-1185">Reference proteome</keyword>
<dbReference type="Gene3D" id="1.10.510.10">
    <property type="entry name" value="Transferase(Phosphotransferase) domain 1"/>
    <property type="match status" value="1"/>
</dbReference>
<name>A0A5M3MP55_CONPW</name>
<organism evidence="2 3">
    <name type="scientific">Coniophora puteana (strain RWD-64-598)</name>
    <name type="common">Brown rot fungus</name>
    <dbReference type="NCBI Taxonomy" id="741705"/>
    <lineage>
        <taxon>Eukaryota</taxon>
        <taxon>Fungi</taxon>
        <taxon>Dikarya</taxon>
        <taxon>Basidiomycota</taxon>
        <taxon>Agaricomycotina</taxon>
        <taxon>Agaricomycetes</taxon>
        <taxon>Agaricomycetidae</taxon>
        <taxon>Boletales</taxon>
        <taxon>Coniophorineae</taxon>
        <taxon>Coniophoraceae</taxon>
        <taxon>Coniophora</taxon>
    </lineage>
</organism>
<dbReference type="PANTHER" id="PTHR44329">
    <property type="entry name" value="SERINE/THREONINE-PROTEIN KINASE TNNI3K-RELATED"/>
    <property type="match status" value="1"/>
</dbReference>
<sequence length="196" mass="21982">MFLENNYGANRSLLAVDVAQALYFLHGWEPPIVHTDIKGDNILVSDSQRACLIDFGFSTAKDTIQMHVTSTMESAHSTPWTPPEVLEGDSIGHSSYTPKSDMYAFGGVCYELFCGKTPFYGCADAAIIFRIVTGKVPDRIDTPYQDDGVWSFMEECWDREPNGRPTAQQAVDFFNVRVQDVGDIDIRPAMEWDYST</sequence>
<dbReference type="Pfam" id="PF07714">
    <property type="entry name" value="PK_Tyr_Ser-Thr"/>
    <property type="match status" value="1"/>
</dbReference>
<comment type="caution">
    <text evidence="2">The sequence shown here is derived from an EMBL/GenBank/DDBJ whole genome shotgun (WGS) entry which is preliminary data.</text>
</comment>
<dbReference type="InterPro" id="IPR000719">
    <property type="entry name" value="Prot_kinase_dom"/>
</dbReference>
<dbReference type="GO" id="GO:0005524">
    <property type="term" value="F:ATP binding"/>
    <property type="evidence" value="ECO:0007669"/>
    <property type="project" value="InterPro"/>
</dbReference>
<keyword evidence="2" id="KW-0808">Transferase</keyword>
<protein>
    <submittedName>
        <fullName evidence="2">Kinase-like protein</fullName>
    </submittedName>
</protein>
<accession>A0A5M3MP55</accession>
<reference evidence="3" key="1">
    <citation type="journal article" date="2012" name="Science">
        <title>The Paleozoic origin of enzymatic lignin decomposition reconstructed from 31 fungal genomes.</title>
        <authorList>
            <person name="Floudas D."/>
            <person name="Binder M."/>
            <person name="Riley R."/>
            <person name="Barry K."/>
            <person name="Blanchette R.A."/>
            <person name="Henrissat B."/>
            <person name="Martinez A.T."/>
            <person name="Otillar R."/>
            <person name="Spatafora J.W."/>
            <person name="Yadav J.S."/>
            <person name="Aerts A."/>
            <person name="Benoit I."/>
            <person name="Boyd A."/>
            <person name="Carlson A."/>
            <person name="Copeland A."/>
            <person name="Coutinho P.M."/>
            <person name="de Vries R.P."/>
            <person name="Ferreira P."/>
            <person name="Findley K."/>
            <person name="Foster B."/>
            <person name="Gaskell J."/>
            <person name="Glotzer D."/>
            <person name="Gorecki P."/>
            <person name="Heitman J."/>
            <person name="Hesse C."/>
            <person name="Hori C."/>
            <person name="Igarashi K."/>
            <person name="Jurgens J.A."/>
            <person name="Kallen N."/>
            <person name="Kersten P."/>
            <person name="Kohler A."/>
            <person name="Kuees U."/>
            <person name="Kumar T.K.A."/>
            <person name="Kuo A."/>
            <person name="LaButti K."/>
            <person name="Larrondo L.F."/>
            <person name="Lindquist E."/>
            <person name="Ling A."/>
            <person name="Lombard V."/>
            <person name="Lucas S."/>
            <person name="Lundell T."/>
            <person name="Martin R."/>
            <person name="McLaughlin D.J."/>
            <person name="Morgenstern I."/>
            <person name="Morin E."/>
            <person name="Murat C."/>
            <person name="Nagy L.G."/>
            <person name="Nolan M."/>
            <person name="Ohm R.A."/>
            <person name="Patyshakuliyeva A."/>
            <person name="Rokas A."/>
            <person name="Ruiz-Duenas F.J."/>
            <person name="Sabat G."/>
            <person name="Salamov A."/>
            <person name="Samejima M."/>
            <person name="Schmutz J."/>
            <person name="Slot J.C."/>
            <person name="St John F."/>
            <person name="Stenlid J."/>
            <person name="Sun H."/>
            <person name="Sun S."/>
            <person name="Syed K."/>
            <person name="Tsang A."/>
            <person name="Wiebenga A."/>
            <person name="Young D."/>
            <person name="Pisabarro A."/>
            <person name="Eastwood D.C."/>
            <person name="Martin F."/>
            <person name="Cullen D."/>
            <person name="Grigoriev I.V."/>
            <person name="Hibbett D.S."/>
        </authorList>
    </citation>
    <scope>NUCLEOTIDE SEQUENCE [LARGE SCALE GENOMIC DNA]</scope>
    <source>
        <strain evidence="3">RWD-64-598 SS2</strain>
    </source>
</reference>
<dbReference type="PROSITE" id="PS00108">
    <property type="entry name" value="PROTEIN_KINASE_ST"/>
    <property type="match status" value="1"/>
</dbReference>